<keyword evidence="6 10" id="KW-0418">Kinase</keyword>
<dbReference type="PROSITE" id="PS50109">
    <property type="entry name" value="HIS_KIN"/>
    <property type="match status" value="1"/>
</dbReference>
<proteinExistence type="predicted"/>
<feature type="transmembrane region" description="Helical" evidence="8">
    <location>
        <begin position="183"/>
        <end position="202"/>
    </location>
</feature>
<keyword evidence="8" id="KW-0472">Membrane</keyword>
<dbReference type="GO" id="GO:0004721">
    <property type="term" value="F:phosphoprotein phosphatase activity"/>
    <property type="evidence" value="ECO:0007669"/>
    <property type="project" value="TreeGrafter"/>
</dbReference>
<dbReference type="SUPFAM" id="SSF47384">
    <property type="entry name" value="Homodimeric domain of signal transducing histidine kinase"/>
    <property type="match status" value="1"/>
</dbReference>
<gene>
    <name evidence="10" type="ORF">CBF30_01695</name>
</gene>
<comment type="subcellular location">
    <subcellularLocation>
        <location evidence="2">Membrane</location>
    </subcellularLocation>
</comment>
<dbReference type="Gene3D" id="3.30.565.10">
    <property type="entry name" value="Histidine kinase-like ATPase, C-terminal domain"/>
    <property type="match status" value="1"/>
</dbReference>
<dbReference type="GO" id="GO:0005886">
    <property type="term" value="C:plasma membrane"/>
    <property type="evidence" value="ECO:0007669"/>
    <property type="project" value="TreeGrafter"/>
</dbReference>
<organism evidence="10 11">
    <name type="scientific">Vagococcus entomophilus</name>
    <dbReference type="NCBI Taxonomy" id="1160095"/>
    <lineage>
        <taxon>Bacteria</taxon>
        <taxon>Bacillati</taxon>
        <taxon>Bacillota</taxon>
        <taxon>Bacilli</taxon>
        <taxon>Lactobacillales</taxon>
        <taxon>Enterococcaceae</taxon>
        <taxon>Vagococcus</taxon>
    </lineage>
</organism>
<keyword evidence="7" id="KW-0902">Two-component regulatory system</keyword>
<comment type="catalytic activity">
    <reaction evidence="1">
        <text>ATP + protein L-histidine = ADP + protein N-phospho-L-histidine.</text>
        <dbReference type="EC" id="2.7.13.3"/>
    </reaction>
</comment>
<accession>A0A430AIQ4</accession>
<dbReference type="AlphaFoldDB" id="A0A430AIQ4"/>
<name>A0A430AIQ4_9ENTE</name>
<dbReference type="FunFam" id="3.30.565.10:FF:000006">
    <property type="entry name" value="Sensor histidine kinase WalK"/>
    <property type="match status" value="1"/>
</dbReference>
<dbReference type="PRINTS" id="PR00344">
    <property type="entry name" value="BCTRLSENSOR"/>
</dbReference>
<dbReference type="Gene3D" id="1.10.287.130">
    <property type="match status" value="1"/>
</dbReference>
<evidence type="ECO:0000313" key="10">
    <source>
        <dbReference type="EMBL" id="RSU07980.1"/>
    </source>
</evidence>
<evidence type="ECO:0000259" key="9">
    <source>
        <dbReference type="PROSITE" id="PS50109"/>
    </source>
</evidence>
<keyword evidence="11" id="KW-1185">Reference proteome</keyword>
<dbReference type="InterPro" id="IPR003594">
    <property type="entry name" value="HATPase_dom"/>
</dbReference>
<dbReference type="OrthoDB" id="9813151at2"/>
<dbReference type="Proteomes" id="UP000288669">
    <property type="component" value="Unassembled WGS sequence"/>
</dbReference>
<dbReference type="EMBL" id="NGJZ01000001">
    <property type="protein sequence ID" value="RSU07980.1"/>
    <property type="molecule type" value="Genomic_DNA"/>
</dbReference>
<evidence type="ECO:0000256" key="8">
    <source>
        <dbReference type="SAM" id="Phobius"/>
    </source>
</evidence>
<keyword evidence="8" id="KW-0812">Transmembrane</keyword>
<sequence length="438" mass="50399">MQNLMDKKQYRRFFLINLGSFALIFIVLGLIVFQILERSLYASIDGNLSSLSTNQQYLQNELLRTNSLEKVPSGLQIGGLRVAGKPLPTNFQTQTLIWSSSGEIKNKARLGERYDSFSKLKLRKKKLNQIVDVTTKDLNGNTLSFRSITVQLEEDDEEGNPLYVQILYNTNATRETVNQFKNVLIICMVIFWFISIALSYYLSRINMKPVLHSWKKQQEFVENASHELRTPLTIIQSKLENMFVHPSHTVLEESESIALALGEVRRLNQLTRDLLLLARSDSNMAVVKKEPVNVSEFMKQVIDPYKEIAETQNKTLYATEDATKQVVFDPKRIHQLLVILIDNALKFTQEGDEIEVFSTIKNQQWILEVRDSGRGIPDKEKKHVFDRFYREDSARQRETGGYGLGLAIAMWIVKNHNGKITIRDNQPKGTVFHVEIPF</sequence>
<keyword evidence="4" id="KW-0597">Phosphoprotein</keyword>
<reference evidence="10 11" key="1">
    <citation type="submission" date="2017-05" db="EMBL/GenBank/DDBJ databases">
        <title>Vagococcus spp. assemblies.</title>
        <authorList>
            <person name="Gulvik C.A."/>
        </authorList>
    </citation>
    <scope>NUCLEOTIDE SEQUENCE [LARGE SCALE GENOMIC DNA]</scope>
    <source>
        <strain evidence="10 11">DSM 24756</strain>
    </source>
</reference>
<dbReference type="GO" id="GO:0016036">
    <property type="term" value="P:cellular response to phosphate starvation"/>
    <property type="evidence" value="ECO:0007669"/>
    <property type="project" value="TreeGrafter"/>
</dbReference>
<keyword evidence="5" id="KW-0808">Transferase</keyword>
<comment type="caution">
    <text evidence="10">The sequence shown here is derived from an EMBL/GenBank/DDBJ whole genome shotgun (WGS) entry which is preliminary data.</text>
</comment>
<evidence type="ECO:0000256" key="5">
    <source>
        <dbReference type="ARBA" id="ARBA00022679"/>
    </source>
</evidence>
<dbReference type="Pfam" id="PF00512">
    <property type="entry name" value="HisKA"/>
    <property type="match status" value="1"/>
</dbReference>
<evidence type="ECO:0000256" key="2">
    <source>
        <dbReference type="ARBA" id="ARBA00004370"/>
    </source>
</evidence>
<dbReference type="SMART" id="SM00388">
    <property type="entry name" value="HisKA"/>
    <property type="match status" value="1"/>
</dbReference>
<dbReference type="InterPro" id="IPR036097">
    <property type="entry name" value="HisK_dim/P_sf"/>
</dbReference>
<feature type="transmembrane region" description="Helical" evidence="8">
    <location>
        <begin position="12"/>
        <end position="36"/>
    </location>
</feature>
<dbReference type="PANTHER" id="PTHR45453">
    <property type="entry name" value="PHOSPHATE REGULON SENSOR PROTEIN PHOR"/>
    <property type="match status" value="1"/>
</dbReference>
<protein>
    <recommendedName>
        <fullName evidence="3">histidine kinase</fullName>
        <ecNumber evidence="3">2.7.13.3</ecNumber>
    </recommendedName>
</protein>
<evidence type="ECO:0000256" key="6">
    <source>
        <dbReference type="ARBA" id="ARBA00022777"/>
    </source>
</evidence>
<feature type="domain" description="Histidine kinase" evidence="9">
    <location>
        <begin position="223"/>
        <end position="438"/>
    </location>
</feature>
<keyword evidence="8" id="KW-1133">Transmembrane helix</keyword>
<dbReference type="EC" id="2.7.13.3" evidence="3"/>
<dbReference type="SUPFAM" id="SSF55874">
    <property type="entry name" value="ATPase domain of HSP90 chaperone/DNA topoisomerase II/histidine kinase"/>
    <property type="match status" value="1"/>
</dbReference>
<dbReference type="InterPro" id="IPR004358">
    <property type="entry name" value="Sig_transdc_His_kin-like_C"/>
</dbReference>
<evidence type="ECO:0000256" key="7">
    <source>
        <dbReference type="ARBA" id="ARBA00023012"/>
    </source>
</evidence>
<evidence type="ECO:0000256" key="4">
    <source>
        <dbReference type="ARBA" id="ARBA00022553"/>
    </source>
</evidence>
<dbReference type="GO" id="GO:0000155">
    <property type="term" value="F:phosphorelay sensor kinase activity"/>
    <property type="evidence" value="ECO:0007669"/>
    <property type="project" value="InterPro"/>
</dbReference>
<dbReference type="InterPro" id="IPR005467">
    <property type="entry name" value="His_kinase_dom"/>
</dbReference>
<dbReference type="Pfam" id="PF02518">
    <property type="entry name" value="HATPase_c"/>
    <property type="match status" value="1"/>
</dbReference>
<evidence type="ECO:0000313" key="11">
    <source>
        <dbReference type="Proteomes" id="UP000288669"/>
    </source>
</evidence>
<evidence type="ECO:0000256" key="1">
    <source>
        <dbReference type="ARBA" id="ARBA00000085"/>
    </source>
</evidence>
<dbReference type="InterPro" id="IPR036890">
    <property type="entry name" value="HATPase_C_sf"/>
</dbReference>
<dbReference type="InterPro" id="IPR050351">
    <property type="entry name" value="BphY/WalK/GraS-like"/>
</dbReference>
<dbReference type="InterPro" id="IPR003661">
    <property type="entry name" value="HisK_dim/P_dom"/>
</dbReference>
<dbReference type="PANTHER" id="PTHR45453:SF1">
    <property type="entry name" value="PHOSPHATE REGULON SENSOR PROTEIN PHOR"/>
    <property type="match status" value="1"/>
</dbReference>
<evidence type="ECO:0000256" key="3">
    <source>
        <dbReference type="ARBA" id="ARBA00012438"/>
    </source>
</evidence>
<dbReference type="RefSeq" id="WP_126822127.1">
    <property type="nucleotide sequence ID" value="NZ_JBHLWU010000001.1"/>
</dbReference>
<dbReference type="SMART" id="SM00387">
    <property type="entry name" value="HATPase_c"/>
    <property type="match status" value="1"/>
</dbReference>
<dbReference type="CDD" id="cd00075">
    <property type="entry name" value="HATPase"/>
    <property type="match status" value="1"/>
</dbReference>
<dbReference type="CDD" id="cd00082">
    <property type="entry name" value="HisKA"/>
    <property type="match status" value="1"/>
</dbReference>